<name>A0ABV7VMA6_9PROT</name>
<sequence>MLTLGSLAFATPWALVALAALPVLWWLLRITPPQPKDITFPPLRLLLMLQPREETPAHTPLWLLLLRLLIAALAIIALAGPVLNPQPAQHGGGPLILVIDDGWTAAPRWRERLAHADDLLTQAAREGRSALLLTTAAPASGDAMQAGQLMPADDLRPVVAALEPKAWRSDRAALLQALQKARLPEHAETVWLTDDLQDNSGRDSGESAYTLAEWLLRLGPVTVIAPPAGDRPITLLPPVTNAQGDSVTVRRPAGGSLPPRNLTLRAVTDQGRILQRDTLSFASGAETAAVKLDLPSELRNQLSRLEIEEQPSAGSVQLLDDRWRRRPVGLVAGGAIETRQPLLDDLFYLQRALNPYAELRTGSISDLLQRDISVIVLADVAQVIGSDEKPLRDWLDRGGVLLRFGGPRMAEASDDLLPVHLRRGARQLGSALSWTQPQHLGPIPETSPFYGLAGGDEITVSRQVLAEPDERLGEKTWLRLQDGTPLVTADRRGKGWLILVHTTANTLWSDLALSGFYVSMLRKVIDLSQGVAAAGADAEAPLPPLAVLDGFGRSVQPGPAVQPVPARELATLQPAPRHPSGWYGRLDARRALNTVAANTVLMPVTRWPADVQLRDLDQQSQEIRLLPPLLTTALLLFLADWLIGLALRGLLPRIRRPATAVFALAAVLLGAAIAGNAQAQQAPPQNQQRRGAATLSAGDEFAMKASLDLRLAFVVTGQPDIDQMSRAGLYGLTEVLYRRTSIEAAEPIGVNLESDDISVLPFLYWPIAPTQPQLSDAALRRVDQFMKTGGMILFDTRDQANGFSGTAASPNTEKLRQLLAKLDIPPLMPVPNDHVLTKAFYLLQDFPGRYAGGTVWVERNPGGDKDGVTSMVVGSHDWAAAWAMDPGGRPLAATIPNNPRQREYAYRFGVNLLMYTLTGNYKADQVHVPALLERLGQ</sequence>
<organism evidence="4 5">
    <name type="scientific">Ferrovibrio xuzhouensis</name>
    <dbReference type="NCBI Taxonomy" id="1576914"/>
    <lineage>
        <taxon>Bacteria</taxon>
        <taxon>Pseudomonadati</taxon>
        <taxon>Pseudomonadota</taxon>
        <taxon>Alphaproteobacteria</taxon>
        <taxon>Rhodospirillales</taxon>
        <taxon>Rhodospirillaceae</taxon>
        <taxon>Ferrovibrio</taxon>
    </lineage>
</organism>
<evidence type="ECO:0000313" key="4">
    <source>
        <dbReference type="EMBL" id="MFC3677901.1"/>
    </source>
</evidence>
<dbReference type="Pfam" id="PF13709">
    <property type="entry name" value="DUF4159"/>
    <property type="match status" value="1"/>
</dbReference>
<dbReference type="NCBIfam" id="TIGR02226">
    <property type="entry name" value="two_anch"/>
    <property type="match status" value="1"/>
</dbReference>
<evidence type="ECO:0000256" key="1">
    <source>
        <dbReference type="SAM" id="Phobius"/>
    </source>
</evidence>
<evidence type="ECO:0000259" key="2">
    <source>
        <dbReference type="Pfam" id="PF07584"/>
    </source>
</evidence>
<dbReference type="EMBL" id="JBHRYJ010000006">
    <property type="protein sequence ID" value="MFC3677901.1"/>
    <property type="molecule type" value="Genomic_DNA"/>
</dbReference>
<dbReference type="InterPro" id="IPR024163">
    <property type="entry name" value="Aerotolerance_reg_N"/>
</dbReference>
<feature type="transmembrane region" description="Helical" evidence="1">
    <location>
        <begin position="625"/>
        <end position="647"/>
    </location>
</feature>
<accession>A0ABV7VMA6</accession>
<evidence type="ECO:0000313" key="5">
    <source>
        <dbReference type="Proteomes" id="UP001595711"/>
    </source>
</evidence>
<evidence type="ECO:0000259" key="3">
    <source>
        <dbReference type="Pfam" id="PF13709"/>
    </source>
</evidence>
<dbReference type="Gene3D" id="3.40.50.12140">
    <property type="entry name" value="Domain of unknown function DUF4159"/>
    <property type="match status" value="1"/>
</dbReference>
<dbReference type="PANTHER" id="PTHR37464">
    <property type="entry name" value="BLL2463 PROTEIN"/>
    <property type="match status" value="1"/>
</dbReference>
<gene>
    <name evidence="4" type="ORF">ACFOOQ_20275</name>
</gene>
<feature type="domain" description="DUF4159" evidence="3">
    <location>
        <begin position="710"/>
        <end position="917"/>
    </location>
</feature>
<protein>
    <submittedName>
        <fullName evidence="4">DUF4159 domain-containing protein</fullName>
    </submittedName>
</protein>
<keyword evidence="1" id="KW-0812">Transmembrane</keyword>
<dbReference type="Gene3D" id="3.40.50.880">
    <property type="match status" value="1"/>
</dbReference>
<dbReference type="InterPro" id="IPR029062">
    <property type="entry name" value="Class_I_gatase-like"/>
</dbReference>
<feature type="transmembrane region" description="Helical" evidence="1">
    <location>
        <begin position="61"/>
        <end position="83"/>
    </location>
</feature>
<keyword evidence="1" id="KW-0472">Membrane</keyword>
<dbReference type="Proteomes" id="UP001595711">
    <property type="component" value="Unassembled WGS sequence"/>
</dbReference>
<feature type="transmembrane region" description="Helical" evidence="1">
    <location>
        <begin position="659"/>
        <end position="679"/>
    </location>
</feature>
<dbReference type="InterPro" id="IPR025297">
    <property type="entry name" value="DUF4159"/>
</dbReference>
<reference evidence="5" key="1">
    <citation type="journal article" date="2019" name="Int. J. Syst. Evol. Microbiol.">
        <title>The Global Catalogue of Microorganisms (GCM) 10K type strain sequencing project: providing services to taxonomists for standard genome sequencing and annotation.</title>
        <authorList>
            <consortium name="The Broad Institute Genomics Platform"/>
            <consortium name="The Broad Institute Genome Sequencing Center for Infectious Disease"/>
            <person name="Wu L."/>
            <person name="Ma J."/>
        </authorList>
    </citation>
    <scope>NUCLEOTIDE SEQUENCE [LARGE SCALE GENOMIC DNA]</scope>
    <source>
        <strain evidence="5">KCTC 42182</strain>
    </source>
</reference>
<dbReference type="CDD" id="cd03143">
    <property type="entry name" value="A4_beta-galactosidase_middle_domain"/>
    <property type="match status" value="1"/>
</dbReference>
<dbReference type="SUPFAM" id="SSF52317">
    <property type="entry name" value="Class I glutamine amidotransferase-like"/>
    <property type="match status" value="1"/>
</dbReference>
<feature type="transmembrane region" description="Helical" evidence="1">
    <location>
        <begin position="6"/>
        <end position="28"/>
    </location>
</feature>
<dbReference type="InterPro" id="IPR011933">
    <property type="entry name" value="Double_TM_dom"/>
</dbReference>
<comment type="caution">
    <text evidence="4">The sequence shown here is derived from an EMBL/GenBank/DDBJ whole genome shotgun (WGS) entry which is preliminary data.</text>
</comment>
<dbReference type="Pfam" id="PF07584">
    <property type="entry name" value="BatA"/>
    <property type="match status" value="1"/>
</dbReference>
<keyword evidence="1" id="KW-1133">Transmembrane helix</keyword>
<dbReference type="RefSeq" id="WP_379729514.1">
    <property type="nucleotide sequence ID" value="NZ_JBHRYJ010000006.1"/>
</dbReference>
<proteinExistence type="predicted"/>
<dbReference type="PANTHER" id="PTHR37464:SF1">
    <property type="entry name" value="BLL2463 PROTEIN"/>
    <property type="match status" value="1"/>
</dbReference>
<keyword evidence="5" id="KW-1185">Reference proteome</keyword>
<feature type="domain" description="Aerotolerance regulator N-terminal" evidence="2">
    <location>
        <begin position="8"/>
        <end position="81"/>
    </location>
</feature>